<keyword evidence="9 14" id="KW-1133">Transmembrane helix</keyword>
<evidence type="ECO:0000313" key="17">
    <source>
        <dbReference type="Proteomes" id="UP000219329"/>
    </source>
</evidence>
<dbReference type="UniPathway" id="UPA00251">
    <property type="reaction ID" value="UER00324"/>
</dbReference>
<comment type="subcellular location">
    <subcellularLocation>
        <location evidence="1 14">Cell membrane</location>
        <topology evidence="1 14">Multi-pass membrane protein</topology>
    </subcellularLocation>
</comment>
<dbReference type="GO" id="GO:0070818">
    <property type="term" value="F:protoporphyrinogen oxidase activity"/>
    <property type="evidence" value="ECO:0007669"/>
    <property type="project" value="UniProtKB-UniRule"/>
</dbReference>
<evidence type="ECO:0000256" key="1">
    <source>
        <dbReference type="ARBA" id="ARBA00004651"/>
    </source>
</evidence>
<keyword evidence="7 14" id="KW-0812">Transmembrane</keyword>
<protein>
    <recommendedName>
        <fullName evidence="4 14">Protoporphyrinogen IX oxidase</fullName>
        <shortName evidence="14">PPO</shortName>
        <ecNumber evidence="14 15">1.3.99.-</ecNumber>
    </recommendedName>
</protein>
<comment type="pathway">
    <text evidence="2 14 15">Porphyrin-containing compound metabolism; protoporphyrin-IX biosynthesis; protoporphyrin-IX from protoporphyrinogen-IX: step 1/1.</text>
</comment>
<keyword evidence="11 14" id="KW-0408">Iron</keyword>
<evidence type="ECO:0000256" key="13">
    <source>
        <dbReference type="ARBA" id="ARBA00048390"/>
    </source>
</evidence>
<keyword evidence="6 14" id="KW-0349">Heme</keyword>
<dbReference type="AlphaFoldDB" id="A0A2A5WFB2"/>
<evidence type="ECO:0000256" key="15">
    <source>
        <dbReference type="PIRNR" id="PIRNR004638"/>
    </source>
</evidence>
<feature type="binding site" description="axial binding residue" evidence="14">
    <location>
        <position position="84"/>
    </location>
    <ligand>
        <name>heme</name>
        <dbReference type="ChEBI" id="CHEBI:30413"/>
    </ligand>
    <ligandPart>
        <name>Fe</name>
        <dbReference type="ChEBI" id="CHEBI:18248"/>
    </ligandPart>
</feature>
<comment type="cofactor">
    <cofactor evidence="14 15">
        <name>heme b</name>
        <dbReference type="ChEBI" id="CHEBI:60344"/>
    </cofactor>
    <text evidence="14 15">Binds 1 heme b (iron(II)-protoporphyrin IX) group per subunit.</text>
</comment>
<feature type="binding site" description="axial binding residue" evidence="14">
    <location>
        <position position="8"/>
    </location>
    <ligand>
        <name>heme</name>
        <dbReference type="ChEBI" id="CHEBI:30413"/>
    </ligand>
    <ligandPart>
        <name>Fe</name>
        <dbReference type="ChEBI" id="CHEBI:18248"/>
    </ligandPart>
</feature>
<proteinExistence type="inferred from homology"/>
<dbReference type="GO" id="GO:0005886">
    <property type="term" value="C:plasma membrane"/>
    <property type="evidence" value="ECO:0007669"/>
    <property type="project" value="UniProtKB-SubCell"/>
</dbReference>
<dbReference type="EC" id="1.3.99.-" evidence="14 15"/>
<evidence type="ECO:0000256" key="2">
    <source>
        <dbReference type="ARBA" id="ARBA00005073"/>
    </source>
</evidence>
<dbReference type="PIRSF" id="PIRSF004638">
    <property type="entry name" value="UCP004638"/>
    <property type="match status" value="1"/>
</dbReference>
<evidence type="ECO:0000256" key="10">
    <source>
        <dbReference type="ARBA" id="ARBA00023002"/>
    </source>
</evidence>
<keyword evidence="8 14" id="KW-0479">Metal-binding</keyword>
<accession>A0A2A5WFB2</accession>
<evidence type="ECO:0000256" key="6">
    <source>
        <dbReference type="ARBA" id="ARBA00022617"/>
    </source>
</evidence>
<evidence type="ECO:0000313" key="16">
    <source>
        <dbReference type="EMBL" id="PDH35112.1"/>
    </source>
</evidence>
<gene>
    <name evidence="16" type="ORF">CNF02_03535</name>
</gene>
<dbReference type="PANTHER" id="PTHR40255">
    <property type="entry name" value="UPF0093 MEMBRANE PROTEIN SLR1790"/>
    <property type="match status" value="1"/>
</dbReference>
<dbReference type="GO" id="GO:0006782">
    <property type="term" value="P:protoporphyrinogen IX biosynthetic process"/>
    <property type="evidence" value="ECO:0007669"/>
    <property type="project" value="UniProtKB-UniRule"/>
</dbReference>
<evidence type="ECO:0000256" key="5">
    <source>
        <dbReference type="ARBA" id="ARBA00022475"/>
    </source>
</evidence>
<evidence type="ECO:0000256" key="12">
    <source>
        <dbReference type="ARBA" id="ARBA00023136"/>
    </source>
</evidence>
<comment type="function">
    <text evidence="14 15">Catalyzes the oxidation of protoporphyrinogen IX to protoporphyrin IX.</text>
</comment>
<organism evidence="16 17">
    <name type="scientific">OM182 bacterium MED-G28</name>
    <dbReference type="NCBI Taxonomy" id="1986256"/>
    <lineage>
        <taxon>Bacteria</taxon>
        <taxon>Pseudomonadati</taxon>
        <taxon>Pseudomonadota</taxon>
        <taxon>Gammaproteobacteria</taxon>
        <taxon>OMG group</taxon>
        <taxon>OM182 clade</taxon>
    </lineage>
</organism>
<reference evidence="16 17" key="1">
    <citation type="submission" date="2017-08" db="EMBL/GenBank/DDBJ databases">
        <title>Fine stratification of microbial communities through a metagenomic profile of the photic zone.</title>
        <authorList>
            <person name="Haro-Moreno J.M."/>
            <person name="Lopez-Perez M."/>
            <person name="De La Torre J."/>
            <person name="Picazo A."/>
            <person name="Camacho A."/>
            <person name="Rodriguez-Valera F."/>
        </authorList>
    </citation>
    <scope>NUCLEOTIDE SEQUENCE [LARGE SCALE GENOMIC DNA]</scope>
    <source>
        <strain evidence="16">MED-G28</strain>
    </source>
</reference>
<comment type="catalytic activity">
    <reaction evidence="13 14 15">
        <text>protoporphyrinogen IX + 3 A = protoporphyrin IX + 3 AH2</text>
        <dbReference type="Rhea" id="RHEA:62000"/>
        <dbReference type="ChEBI" id="CHEBI:13193"/>
        <dbReference type="ChEBI" id="CHEBI:17499"/>
        <dbReference type="ChEBI" id="CHEBI:57306"/>
        <dbReference type="ChEBI" id="CHEBI:57307"/>
    </reaction>
</comment>
<dbReference type="Proteomes" id="UP000219329">
    <property type="component" value="Unassembled WGS sequence"/>
</dbReference>
<dbReference type="Pfam" id="PF03653">
    <property type="entry name" value="UPF0093"/>
    <property type="match status" value="1"/>
</dbReference>
<evidence type="ECO:0000256" key="8">
    <source>
        <dbReference type="ARBA" id="ARBA00022723"/>
    </source>
</evidence>
<dbReference type="PANTHER" id="PTHR40255:SF1">
    <property type="entry name" value="PROTOPORPHYRINOGEN IX OXIDASE"/>
    <property type="match status" value="1"/>
</dbReference>
<feature type="transmembrane region" description="Helical" evidence="14">
    <location>
        <begin position="81"/>
        <end position="103"/>
    </location>
</feature>
<evidence type="ECO:0000256" key="14">
    <source>
        <dbReference type="HAMAP-Rule" id="MF_02239"/>
    </source>
</evidence>
<dbReference type="HAMAP" id="MF_02239">
    <property type="entry name" value="HemJ"/>
    <property type="match status" value="1"/>
</dbReference>
<feature type="transmembrane region" description="Helical" evidence="14">
    <location>
        <begin position="115"/>
        <end position="137"/>
    </location>
</feature>
<keyword evidence="10 14" id="KW-0560">Oxidoreductase</keyword>
<keyword evidence="12 14" id="KW-0472">Membrane</keyword>
<feature type="transmembrane region" description="Helical" evidence="14">
    <location>
        <begin position="6"/>
        <end position="27"/>
    </location>
</feature>
<dbReference type="GO" id="GO:0046872">
    <property type="term" value="F:metal ion binding"/>
    <property type="evidence" value="ECO:0007669"/>
    <property type="project" value="UniProtKB-UniRule"/>
</dbReference>
<sequence length="141" mass="16990">MLWLKSFHIIFIVCWFSGLFYLPRLFVYHAMSEDQISKNRFVIMERKLFWGITTPSAVATMLSGAWLLIANWSYFMAWWWMHAKLSLVALLVVYQVYCWWYMMKLRVDSRFKTHVFFRFFNELPVFILAGIVILIVVKPTL</sequence>
<dbReference type="InterPro" id="IPR005265">
    <property type="entry name" value="HemJ-like"/>
</dbReference>
<name>A0A2A5WFB2_9GAMM</name>
<evidence type="ECO:0000256" key="4">
    <source>
        <dbReference type="ARBA" id="ARBA00017504"/>
    </source>
</evidence>
<feature type="transmembrane region" description="Helical" evidence="14">
    <location>
        <begin position="48"/>
        <end position="69"/>
    </location>
</feature>
<keyword evidence="5 14" id="KW-1003">Cell membrane</keyword>
<comment type="caution">
    <text evidence="16">The sequence shown here is derived from an EMBL/GenBank/DDBJ whole genome shotgun (WGS) entry which is preliminary data.</text>
</comment>
<evidence type="ECO:0000256" key="11">
    <source>
        <dbReference type="ARBA" id="ARBA00023004"/>
    </source>
</evidence>
<evidence type="ECO:0000256" key="3">
    <source>
        <dbReference type="ARBA" id="ARBA00006501"/>
    </source>
</evidence>
<evidence type="ECO:0000256" key="9">
    <source>
        <dbReference type="ARBA" id="ARBA00022989"/>
    </source>
</evidence>
<comment type="subunit">
    <text evidence="14">Homodimer.</text>
</comment>
<dbReference type="EMBL" id="NTJZ01000002">
    <property type="protein sequence ID" value="PDH35112.1"/>
    <property type="molecule type" value="Genomic_DNA"/>
</dbReference>
<comment type="similarity">
    <text evidence="3 14 15">Belongs to the HemJ family.</text>
</comment>
<evidence type="ECO:0000256" key="7">
    <source>
        <dbReference type="ARBA" id="ARBA00022692"/>
    </source>
</evidence>